<gene>
    <name evidence="1" type="ORF">L6452_39754</name>
</gene>
<evidence type="ECO:0000313" key="2">
    <source>
        <dbReference type="Proteomes" id="UP001055879"/>
    </source>
</evidence>
<protein>
    <submittedName>
        <fullName evidence="1">Uncharacterized protein</fullName>
    </submittedName>
</protein>
<accession>A0ACB8XT56</accession>
<dbReference type="EMBL" id="CM042061">
    <property type="protein sequence ID" value="KAI3673630.1"/>
    <property type="molecule type" value="Genomic_DNA"/>
</dbReference>
<keyword evidence="2" id="KW-1185">Reference proteome</keyword>
<reference evidence="1 2" key="2">
    <citation type="journal article" date="2022" name="Mol. Ecol. Resour.">
        <title>The genomes of chicory, endive, great burdock and yacon provide insights into Asteraceae paleo-polyploidization history and plant inulin production.</title>
        <authorList>
            <person name="Fan W."/>
            <person name="Wang S."/>
            <person name="Wang H."/>
            <person name="Wang A."/>
            <person name="Jiang F."/>
            <person name="Liu H."/>
            <person name="Zhao H."/>
            <person name="Xu D."/>
            <person name="Zhang Y."/>
        </authorList>
    </citation>
    <scope>NUCLEOTIDE SEQUENCE [LARGE SCALE GENOMIC DNA]</scope>
    <source>
        <strain evidence="2">cv. Niubang</strain>
    </source>
</reference>
<proteinExistence type="predicted"/>
<organism evidence="1 2">
    <name type="scientific">Arctium lappa</name>
    <name type="common">Greater burdock</name>
    <name type="synonym">Lappa major</name>
    <dbReference type="NCBI Taxonomy" id="4217"/>
    <lineage>
        <taxon>Eukaryota</taxon>
        <taxon>Viridiplantae</taxon>
        <taxon>Streptophyta</taxon>
        <taxon>Embryophyta</taxon>
        <taxon>Tracheophyta</taxon>
        <taxon>Spermatophyta</taxon>
        <taxon>Magnoliopsida</taxon>
        <taxon>eudicotyledons</taxon>
        <taxon>Gunneridae</taxon>
        <taxon>Pentapetalae</taxon>
        <taxon>asterids</taxon>
        <taxon>campanulids</taxon>
        <taxon>Asterales</taxon>
        <taxon>Asteraceae</taxon>
        <taxon>Carduoideae</taxon>
        <taxon>Cardueae</taxon>
        <taxon>Arctiinae</taxon>
        <taxon>Arctium</taxon>
    </lineage>
</organism>
<name>A0ACB8XT56_ARCLA</name>
<reference evidence="2" key="1">
    <citation type="journal article" date="2022" name="Mol. Ecol. Resour.">
        <title>The genomes of chicory, endive, great burdock and yacon provide insights into Asteraceae palaeo-polyploidization history and plant inulin production.</title>
        <authorList>
            <person name="Fan W."/>
            <person name="Wang S."/>
            <person name="Wang H."/>
            <person name="Wang A."/>
            <person name="Jiang F."/>
            <person name="Liu H."/>
            <person name="Zhao H."/>
            <person name="Xu D."/>
            <person name="Zhang Y."/>
        </authorList>
    </citation>
    <scope>NUCLEOTIDE SEQUENCE [LARGE SCALE GENOMIC DNA]</scope>
    <source>
        <strain evidence="2">cv. Niubang</strain>
    </source>
</reference>
<dbReference type="Proteomes" id="UP001055879">
    <property type="component" value="Linkage Group LG15"/>
</dbReference>
<sequence>MRVFLAKERGTEGHMKEYPKVLEEAPEPVNIYKGGIRKEKVTYAEAEDAKSVEDWGVEESKFDNMNKNGTEMEAAEVQSETTRRDDDKMSDDSPAMNGVDESLKEEGDKATKAINDTTVGSTHEYEILKEEGVNSDIGVMHEESVINVDPMLSGQFGDRMDK</sequence>
<comment type="caution">
    <text evidence="1">The sequence shown here is derived from an EMBL/GenBank/DDBJ whole genome shotgun (WGS) entry which is preliminary data.</text>
</comment>
<evidence type="ECO:0000313" key="1">
    <source>
        <dbReference type="EMBL" id="KAI3673630.1"/>
    </source>
</evidence>